<reference evidence="1" key="1">
    <citation type="journal article" date="2022" name="bioRxiv">
        <title>Sequencing and chromosome-scale assembly of the giantPleurodeles waltlgenome.</title>
        <authorList>
            <person name="Brown T."/>
            <person name="Elewa A."/>
            <person name="Iarovenko S."/>
            <person name="Subramanian E."/>
            <person name="Araus A.J."/>
            <person name="Petzold A."/>
            <person name="Susuki M."/>
            <person name="Suzuki K.-i.T."/>
            <person name="Hayashi T."/>
            <person name="Toyoda A."/>
            <person name="Oliveira C."/>
            <person name="Osipova E."/>
            <person name="Leigh N.D."/>
            <person name="Simon A."/>
            <person name="Yun M.H."/>
        </authorList>
    </citation>
    <scope>NUCLEOTIDE SEQUENCE</scope>
    <source>
        <strain evidence="1">20211129_DDA</strain>
        <tissue evidence="1">Liver</tissue>
    </source>
</reference>
<dbReference type="EMBL" id="JANPWB010000014">
    <property type="protein sequence ID" value="KAJ1098078.1"/>
    <property type="molecule type" value="Genomic_DNA"/>
</dbReference>
<keyword evidence="2" id="KW-1185">Reference proteome</keyword>
<comment type="caution">
    <text evidence="1">The sequence shown here is derived from an EMBL/GenBank/DDBJ whole genome shotgun (WGS) entry which is preliminary data.</text>
</comment>
<accession>A0AAV7M4J1</accession>
<evidence type="ECO:0000313" key="1">
    <source>
        <dbReference type="EMBL" id="KAJ1098078.1"/>
    </source>
</evidence>
<gene>
    <name evidence="1" type="ORF">NDU88_003194</name>
</gene>
<dbReference type="Proteomes" id="UP001066276">
    <property type="component" value="Chromosome 10"/>
</dbReference>
<protein>
    <submittedName>
        <fullName evidence="1">Uncharacterized protein</fullName>
    </submittedName>
</protein>
<proteinExistence type="predicted"/>
<organism evidence="1 2">
    <name type="scientific">Pleurodeles waltl</name>
    <name type="common">Iberian ribbed newt</name>
    <dbReference type="NCBI Taxonomy" id="8319"/>
    <lineage>
        <taxon>Eukaryota</taxon>
        <taxon>Metazoa</taxon>
        <taxon>Chordata</taxon>
        <taxon>Craniata</taxon>
        <taxon>Vertebrata</taxon>
        <taxon>Euteleostomi</taxon>
        <taxon>Amphibia</taxon>
        <taxon>Batrachia</taxon>
        <taxon>Caudata</taxon>
        <taxon>Salamandroidea</taxon>
        <taxon>Salamandridae</taxon>
        <taxon>Pleurodelinae</taxon>
        <taxon>Pleurodeles</taxon>
    </lineage>
</organism>
<dbReference type="AlphaFoldDB" id="A0AAV7M4J1"/>
<name>A0AAV7M4J1_PLEWA</name>
<evidence type="ECO:0000313" key="2">
    <source>
        <dbReference type="Proteomes" id="UP001066276"/>
    </source>
</evidence>
<sequence>MGLVRVTHRWVEKVCISSVVDKYAALVNNMAGVSQIAKALKILQEEGCEDLLQVGVLEQDLVGLNHPEHLLAERVAVAVMMCSAPAHKLKKYKQKSAGGWWARVLPAGQGTGALIALENWSHGGALAQ</sequence>